<dbReference type="EMBL" id="KV419403">
    <property type="protein sequence ID" value="KZS94872.1"/>
    <property type="molecule type" value="Genomic_DNA"/>
</dbReference>
<dbReference type="SUPFAM" id="SSF144232">
    <property type="entry name" value="HIT/MYND zinc finger-like"/>
    <property type="match status" value="1"/>
</dbReference>
<keyword evidence="3" id="KW-1185">Reference proteome</keyword>
<proteinExistence type="predicted"/>
<accession>A0A164WA04</accession>
<evidence type="ECO:0008006" key="4">
    <source>
        <dbReference type="Google" id="ProtNLM"/>
    </source>
</evidence>
<evidence type="ECO:0000313" key="3">
    <source>
        <dbReference type="Proteomes" id="UP000076722"/>
    </source>
</evidence>
<dbReference type="Proteomes" id="UP000076722">
    <property type="component" value="Unassembled WGS sequence"/>
</dbReference>
<dbReference type="AlphaFoldDB" id="A0A164WA04"/>
<evidence type="ECO:0000256" key="1">
    <source>
        <dbReference type="SAM" id="MobiDB-lite"/>
    </source>
</evidence>
<name>A0A164WA04_9AGAM</name>
<sequence length="421" mass="47339">MAPDSARDELLGTLLSMGVECLGNTKVSDAELSDRLSKALDCSQLLSPSSVSGSSLLNLDPASLSPWDDQPLRKKLGPETPQESLESLCRSPGPCQYEDAFKTLRETIAFMSDVWESEAKMVVVEDEAKSAQIVIRVHDVVKLNSNTPVVVVLYKHVLLDQDTPAGQERSDHEIVSALISKQSSLRYRASLQEQRLLLRLLDLNSPRLSPSYRPRRRACEGHHERSFLLPLHPLSIGDVNHLSREPGCPRCGDRNAKTCTFCDYGQYCSPGAICQSGEKAPHKLFCRPVAFGTWQIFTFHQLPVLGLSYLSVSALTAIDDEAIPFDDYFKPTTQEPPSNIYSDRPFMARIEGNSVSVRVYDRLITCDFYMFRDQDAKSYMDLCKATGMGWQGMWCYRWVKRVSDWQLAICVDVLPEMDPSW</sequence>
<reference evidence="2 3" key="1">
    <citation type="journal article" date="2016" name="Mol. Biol. Evol.">
        <title>Comparative Genomics of Early-Diverging Mushroom-Forming Fungi Provides Insights into the Origins of Lignocellulose Decay Capabilities.</title>
        <authorList>
            <person name="Nagy L.G."/>
            <person name="Riley R."/>
            <person name="Tritt A."/>
            <person name="Adam C."/>
            <person name="Daum C."/>
            <person name="Floudas D."/>
            <person name="Sun H."/>
            <person name="Yadav J.S."/>
            <person name="Pangilinan J."/>
            <person name="Larsson K.H."/>
            <person name="Matsuura K."/>
            <person name="Barry K."/>
            <person name="Labutti K."/>
            <person name="Kuo R."/>
            <person name="Ohm R.A."/>
            <person name="Bhattacharya S.S."/>
            <person name="Shirouzu T."/>
            <person name="Yoshinaga Y."/>
            <person name="Martin F.M."/>
            <person name="Grigoriev I.V."/>
            <person name="Hibbett D.S."/>
        </authorList>
    </citation>
    <scope>NUCLEOTIDE SEQUENCE [LARGE SCALE GENOMIC DNA]</scope>
    <source>
        <strain evidence="2 3">HHB9708</strain>
    </source>
</reference>
<organism evidence="2 3">
    <name type="scientific">Sistotremastrum niveocremeum HHB9708</name>
    <dbReference type="NCBI Taxonomy" id="1314777"/>
    <lineage>
        <taxon>Eukaryota</taxon>
        <taxon>Fungi</taxon>
        <taxon>Dikarya</taxon>
        <taxon>Basidiomycota</taxon>
        <taxon>Agaricomycotina</taxon>
        <taxon>Agaricomycetes</taxon>
        <taxon>Sistotremastrales</taxon>
        <taxon>Sistotremastraceae</taxon>
        <taxon>Sertulicium</taxon>
        <taxon>Sertulicium niveocremeum</taxon>
    </lineage>
</organism>
<gene>
    <name evidence="2" type="ORF">SISNIDRAFT_453024</name>
</gene>
<evidence type="ECO:0000313" key="2">
    <source>
        <dbReference type="EMBL" id="KZS94872.1"/>
    </source>
</evidence>
<dbReference type="OrthoDB" id="341421at2759"/>
<protein>
    <recommendedName>
        <fullName evidence="4">MYND-type domain-containing protein</fullName>
    </recommendedName>
</protein>
<feature type="region of interest" description="Disordered" evidence="1">
    <location>
        <begin position="68"/>
        <end position="89"/>
    </location>
</feature>